<dbReference type="Pfam" id="PF11716">
    <property type="entry name" value="MDMPI_N"/>
    <property type="match status" value="1"/>
</dbReference>
<dbReference type="GO" id="GO:0046872">
    <property type="term" value="F:metal ion binding"/>
    <property type="evidence" value="ECO:0007669"/>
    <property type="project" value="InterPro"/>
</dbReference>
<accession>A0A8J2TW70</accession>
<organism evidence="3 4">
    <name type="scientific">Sediminivirga luteola</name>
    <dbReference type="NCBI Taxonomy" id="1774748"/>
    <lineage>
        <taxon>Bacteria</taxon>
        <taxon>Bacillati</taxon>
        <taxon>Actinomycetota</taxon>
        <taxon>Actinomycetes</taxon>
        <taxon>Micrococcales</taxon>
        <taxon>Brevibacteriaceae</taxon>
        <taxon>Sediminivirga</taxon>
    </lineage>
</organism>
<evidence type="ECO:0008006" key="5">
    <source>
        <dbReference type="Google" id="ProtNLM"/>
    </source>
</evidence>
<dbReference type="InterPro" id="IPR034660">
    <property type="entry name" value="DinB/YfiT-like"/>
</dbReference>
<evidence type="ECO:0000313" key="4">
    <source>
        <dbReference type="Proteomes" id="UP000616114"/>
    </source>
</evidence>
<keyword evidence="4" id="KW-1185">Reference proteome</keyword>
<dbReference type="InterPro" id="IPR017517">
    <property type="entry name" value="Maleyloyr_isom"/>
</dbReference>
<dbReference type="Proteomes" id="UP000616114">
    <property type="component" value="Unassembled WGS sequence"/>
</dbReference>
<dbReference type="NCBIfam" id="TIGR03083">
    <property type="entry name" value="maleylpyruvate isomerase family mycothiol-dependent enzyme"/>
    <property type="match status" value="1"/>
</dbReference>
<protein>
    <recommendedName>
        <fullName evidence="5">Maleylpyruvate isomerase family mycothiol-dependent enzyme</fullName>
    </recommendedName>
</protein>
<reference evidence="3" key="1">
    <citation type="journal article" date="2014" name="Int. J. Syst. Evol. Microbiol.">
        <title>Complete genome sequence of Corynebacterium casei LMG S-19264T (=DSM 44701T), isolated from a smear-ripened cheese.</title>
        <authorList>
            <consortium name="US DOE Joint Genome Institute (JGI-PGF)"/>
            <person name="Walter F."/>
            <person name="Albersmeier A."/>
            <person name="Kalinowski J."/>
            <person name="Ruckert C."/>
        </authorList>
    </citation>
    <scope>NUCLEOTIDE SEQUENCE</scope>
    <source>
        <strain evidence="3">CGMCC 1.12785</strain>
    </source>
</reference>
<proteinExistence type="predicted"/>
<dbReference type="AlphaFoldDB" id="A0A8J2TW70"/>
<sequence length="256" mass="27815">MTPVRAWDVMGAMTFTTTAAVQNRWPEALTAATGEFAGVLGTAGTAGLAAPVAACPGWTLRELAGHLGEVHGWAAHIVDGGDPRDNPVERPESRDAPALGTWYARQAENLLTALTEAGADRECWTMAPPRTTQFWWRRQVHETLVHLWDARTALDLPAPLDPQLAWDGVAEVAEVFYPRQLRRERLRPLPQSLVLRPSDLRGDPVVLGEGDMIEVTGPAGVLLLLLWHRISWADALRAGAQGTSRAAELLALPLVP</sequence>
<dbReference type="PANTHER" id="PTHR40758:SF1">
    <property type="entry name" value="CONSERVED PROTEIN"/>
    <property type="match status" value="1"/>
</dbReference>
<feature type="domain" description="MDMPI C-terminal" evidence="1">
    <location>
        <begin position="164"/>
        <end position="246"/>
    </location>
</feature>
<gene>
    <name evidence="3" type="ORF">GCM10011333_07550</name>
</gene>
<evidence type="ECO:0000259" key="2">
    <source>
        <dbReference type="Pfam" id="PF11716"/>
    </source>
</evidence>
<dbReference type="SUPFAM" id="SSF109854">
    <property type="entry name" value="DinB/YfiT-like putative metalloenzymes"/>
    <property type="match status" value="1"/>
</dbReference>
<name>A0A8J2TW70_9MICO</name>
<evidence type="ECO:0000313" key="3">
    <source>
        <dbReference type="EMBL" id="GGA07358.1"/>
    </source>
</evidence>
<comment type="caution">
    <text evidence="3">The sequence shown here is derived from an EMBL/GenBank/DDBJ whole genome shotgun (WGS) entry which is preliminary data.</text>
</comment>
<dbReference type="EMBL" id="BMFY01000003">
    <property type="protein sequence ID" value="GGA07358.1"/>
    <property type="molecule type" value="Genomic_DNA"/>
</dbReference>
<evidence type="ECO:0000259" key="1">
    <source>
        <dbReference type="Pfam" id="PF07398"/>
    </source>
</evidence>
<reference evidence="3" key="2">
    <citation type="submission" date="2020-09" db="EMBL/GenBank/DDBJ databases">
        <authorList>
            <person name="Sun Q."/>
            <person name="Zhou Y."/>
        </authorList>
    </citation>
    <scope>NUCLEOTIDE SEQUENCE</scope>
    <source>
        <strain evidence="3">CGMCC 1.12785</strain>
    </source>
</reference>
<dbReference type="PANTHER" id="PTHR40758">
    <property type="entry name" value="CONSERVED PROTEIN"/>
    <property type="match status" value="1"/>
</dbReference>
<feature type="domain" description="Mycothiol-dependent maleylpyruvate isomerase metal-binding" evidence="2">
    <location>
        <begin position="30"/>
        <end position="151"/>
    </location>
</feature>
<dbReference type="Pfam" id="PF07398">
    <property type="entry name" value="MDMPI_C"/>
    <property type="match status" value="1"/>
</dbReference>
<dbReference type="InterPro" id="IPR024344">
    <property type="entry name" value="MDMPI_metal-binding"/>
</dbReference>
<dbReference type="InterPro" id="IPR010872">
    <property type="entry name" value="MDMPI_C-term_domain"/>
</dbReference>
<dbReference type="GO" id="GO:0005886">
    <property type="term" value="C:plasma membrane"/>
    <property type="evidence" value="ECO:0007669"/>
    <property type="project" value="TreeGrafter"/>
</dbReference>